<dbReference type="GO" id="GO:0005694">
    <property type="term" value="C:chromosome"/>
    <property type="evidence" value="ECO:0007669"/>
    <property type="project" value="UniProtKB-SubCell"/>
</dbReference>
<feature type="domain" description="SET" evidence="9">
    <location>
        <begin position="21"/>
        <end position="146"/>
    </location>
</feature>
<evidence type="ECO:0000256" key="1">
    <source>
        <dbReference type="ARBA" id="ARBA00004123"/>
    </source>
</evidence>
<dbReference type="InterPro" id="IPR046341">
    <property type="entry name" value="SET_dom_sf"/>
</dbReference>
<reference evidence="11" key="1">
    <citation type="submission" date="2021-01" db="EMBL/GenBank/DDBJ databases">
        <authorList>
            <person name="Corre E."/>
            <person name="Pelletier E."/>
            <person name="Niang G."/>
            <person name="Scheremetjew M."/>
            <person name="Finn R."/>
            <person name="Kale V."/>
            <person name="Holt S."/>
            <person name="Cochrane G."/>
            <person name="Meng A."/>
            <person name="Brown T."/>
            <person name="Cohen L."/>
        </authorList>
    </citation>
    <scope>NUCLEOTIDE SEQUENCE</scope>
    <source>
        <strain evidence="11">CCMP3107</strain>
    </source>
</reference>
<dbReference type="InterPro" id="IPR050777">
    <property type="entry name" value="SET2_Histone-Lys_MeTrsfase"/>
</dbReference>
<sequence length="442" mass="49464">MSEGKTNTVLETAQEKFWLSSKVEVRITTRYSDGQAFECRGLFAKETIPEGEVIDVGLDENTVIMTRDEILNFNGPEQHKKNLINFSYMLDDDCYASILEPGDDATLYYNHSCDPNSWYAKDSNGKEIMVARRNIHPGEEIVCHYGTFESELSFHAGMKCFCGASNCEGVFTGLSYRDPEFLTQYEGRLSPYLTRLSEGLSWYRPHLYLRKSGTGGDPMEAKGVFTSKAIPQGAAVLSWAGKVVHVDRLVKCTEEEQHFSLQIAEDLYQIPDGSKRRELPDFVNHGCAPTCGLLDATTLVALRDLQPGDEITYDYAMSTANSMANTCDNFKCECGAVRCRGLVAADDWRLPELWERYEGHFSPYIKRKIDALRREQDGPEVDGKKAKLVRAHTLALGMVDRGCPGAFTEYRRTGSISSSSDSMDSSEDEHAHVISEPLQLPA</sequence>
<evidence type="ECO:0000256" key="8">
    <source>
        <dbReference type="SAM" id="MobiDB-lite"/>
    </source>
</evidence>
<evidence type="ECO:0000256" key="5">
    <source>
        <dbReference type="ARBA" id="ARBA00022679"/>
    </source>
</evidence>
<dbReference type="EMBL" id="HBIU01010394">
    <property type="protein sequence ID" value="CAE0625725.1"/>
    <property type="molecule type" value="Transcribed_RNA"/>
</dbReference>
<keyword evidence="6" id="KW-0949">S-adenosyl-L-methionine</keyword>
<comment type="subcellular location">
    <subcellularLocation>
        <location evidence="2">Chromosome</location>
    </subcellularLocation>
    <subcellularLocation>
        <location evidence="1">Nucleus</location>
    </subcellularLocation>
</comment>
<dbReference type="PROSITE" id="PS50868">
    <property type="entry name" value="POST_SET"/>
    <property type="match status" value="2"/>
</dbReference>
<dbReference type="InterPro" id="IPR003616">
    <property type="entry name" value="Post-SET_dom"/>
</dbReference>
<evidence type="ECO:0000256" key="2">
    <source>
        <dbReference type="ARBA" id="ARBA00004286"/>
    </source>
</evidence>
<protein>
    <recommendedName>
        <fullName evidence="12">SET domain-containing protein</fullName>
    </recommendedName>
</protein>
<evidence type="ECO:0000256" key="6">
    <source>
        <dbReference type="ARBA" id="ARBA00022691"/>
    </source>
</evidence>
<name>A0A7S3UUX5_HETAK</name>
<dbReference type="SUPFAM" id="SSF82199">
    <property type="entry name" value="SET domain"/>
    <property type="match status" value="2"/>
</dbReference>
<proteinExistence type="predicted"/>
<evidence type="ECO:0000256" key="4">
    <source>
        <dbReference type="ARBA" id="ARBA00022603"/>
    </source>
</evidence>
<feature type="domain" description="Post-SET" evidence="10">
    <location>
        <begin position="156"/>
        <end position="172"/>
    </location>
</feature>
<dbReference type="AlphaFoldDB" id="A0A7S3UUX5"/>
<keyword evidence="5" id="KW-0808">Transferase</keyword>
<evidence type="ECO:0008006" key="12">
    <source>
        <dbReference type="Google" id="ProtNLM"/>
    </source>
</evidence>
<feature type="domain" description="Post-SET" evidence="10">
    <location>
        <begin position="328"/>
        <end position="344"/>
    </location>
</feature>
<evidence type="ECO:0000259" key="10">
    <source>
        <dbReference type="PROSITE" id="PS50868"/>
    </source>
</evidence>
<evidence type="ECO:0000313" key="11">
    <source>
        <dbReference type="EMBL" id="CAE0625725.1"/>
    </source>
</evidence>
<evidence type="ECO:0000256" key="7">
    <source>
        <dbReference type="ARBA" id="ARBA00023242"/>
    </source>
</evidence>
<feature type="domain" description="SET" evidence="9">
    <location>
        <begin position="205"/>
        <end position="316"/>
    </location>
</feature>
<dbReference type="SMART" id="SM00508">
    <property type="entry name" value="PostSET"/>
    <property type="match status" value="2"/>
</dbReference>
<accession>A0A7S3UUX5</accession>
<dbReference type="GO" id="GO:0032259">
    <property type="term" value="P:methylation"/>
    <property type="evidence" value="ECO:0007669"/>
    <property type="project" value="UniProtKB-KW"/>
</dbReference>
<dbReference type="Pfam" id="PF00856">
    <property type="entry name" value="SET"/>
    <property type="match status" value="2"/>
</dbReference>
<evidence type="ECO:0000256" key="3">
    <source>
        <dbReference type="ARBA" id="ARBA00022454"/>
    </source>
</evidence>
<feature type="region of interest" description="Disordered" evidence="8">
    <location>
        <begin position="414"/>
        <end position="442"/>
    </location>
</feature>
<keyword evidence="4" id="KW-0489">Methyltransferase</keyword>
<organism evidence="11">
    <name type="scientific">Heterosigma akashiwo</name>
    <name type="common">Chromophytic alga</name>
    <name type="synonym">Heterosigma carterae</name>
    <dbReference type="NCBI Taxonomy" id="2829"/>
    <lineage>
        <taxon>Eukaryota</taxon>
        <taxon>Sar</taxon>
        <taxon>Stramenopiles</taxon>
        <taxon>Ochrophyta</taxon>
        <taxon>Raphidophyceae</taxon>
        <taxon>Chattonellales</taxon>
        <taxon>Chattonellaceae</taxon>
        <taxon>Heterosigma</taxon>
    </lineage>
</organism>
<keyword evidence="7" id="KW-0539">Nucleus</keyword>
<dbReference type="Gene3D" id="2.170.270.10">
    <property type="entry name" value="SET domain"/>
    <property type="match status" value="2"/>
</dbReference>
<dbReference type="PROSITE" id="PS50280">
    <property type="entry name" value="SET"/>
    <property type="match status" value="2"/>
</dbReference>
<evidence type="ECO:0000259" key="9">
    <source>
        <dbReference type="PROSITE" id="PS50280"/>
    </source>
</evidence>
<dbReference type="InterPro" id="IPR001214">
    <property type="entry name" value="SET_dom"/>
</dbReference>
<dbReference type="GO" id="GO:0008168">
    <property type="term" value="F:methyltransferase activity"/>
    <property type="evidence" value="ECO:0007669"/>
    <property type="project" value="UniProtKB-KW"/>
</dbReference>
<dbReference type="PANTHER" id="PTHR22884">
    <property type="entry name" value="SET DOMAIN PROTEINS"/>
    <property type="match status" value="1"/>
</dbReference>
<dbReference type="GO" id="GO:0005634">
    <property type="term" value="C:nucleus"/>
    <property type="evidence" value="ECO:0007669"/>
    <property type="project" value="UniProtKB-SubCell"/>
</dbReference>
<gene>
    <name evidence="11" type="ORF">HAKA00212_LOCUS4396</name>
</gene>
<keyword evidence="3" id="KW-0158">Chromosome</keyword>